<name>A0AAV4V5J7_CAEEX</name>
<evidence type="ECO:0000313" key="3">
    <source>
        <dbReference type="Proteomes" id="UP001054945"/>
    </source>
</evidence>
<dbReference type="Proteomes" id="UP001054945">
    <property type="component" value="Unassembled WGS sequence"/>
</dbReference>
<evidence type="ECO:0000313" key="2">
    <source>
        <dbReference type="EMBL" id="GIY65210.1"/>
    </source>
</evidence>
<evidence type="ECO:0000256" key="1">
    <source>
        <dbReference type="SAM" id="MobiDB-lite"/>
    </source>
</evidence>
<organism evidence="2 3">
    <name type="scientific">Caerostris extrusa</name>
    <name type="common">Bark spider</name>
    <name type="synonym">Caerostris bankana</name>
    <dbReference type="NCBI Taxonomy" id="172846"/>
    <lineage>
        <taxon>Eukaryota</taxon>
        <taxon>Metazoa</taxon>
        <taxon>Ecdysozoa</taxon>
        <taxon>Arthropoda</taxon>
        <taxon>Chelicerata</taxon>
        <taxon>Arachnida</taxon>
        <taxon>Araneae</taxon>
        <taxon>Araneomorphae</taxon>
        <taxon>Entelegynae</taxon>
        <taxon>Araneoidea</taxon>
        <taxon>Araneidae</taxon>
        <taxon>Caerostris</taxon>
    </lineage>
</organism>
<protein>
    <submittedName>
        <fullName evidence="2">Uncharacterized protein</fullName>
    </submittedName>
</protein>
<accession>A0AAV4V5J7</accession>
<reference evidence="2 3" key="1">
    <citation type="submission" date="2021-06" db="EMBL/GenBank/DDBJ databases">
        <title>Caerostris extrusa draft genome.</title>
        <authorList>
            <person name="Kono N."/>
            <person name="Arakawa K."/>
        </authorList>
    </citation>
    <scope>NUCLEOTIDE SEQUENCE [LARGE SCALE GENOMIC DNA]</scope>
</reference>
<proteinExistence type="predicted"/>
<keyword evidence="3" id="KW-1185">Reference proteome</keyword>
<dbReference type="AlphaFoldDB" id="A0AAV4V5J7"/>
<gene>
    <name evidence="2" type="ORF">CEXT_769021</name>
</gene>
<sequence length="77" mass="8452">MLSHPLSGFSREMSPLLNPPEHPVRGTSEIFPKDVILPDPCSLGHGCPLTVKNDPSFIIPCSETNRFVSLPTEKILL</sequence>
<feature type="region of interest" description="Disordered" evidence="1">
    <location>
        <begin position="1"/>
        <end position="25"/>
    </location>
</feature>
<comment type="caution">
    <text evidence="2">The sequence shown here is derived from an EMBL/GenBank/DDBJ whole genome shotgun (WGS) entry which is preliminary data.</text>
</comment>
<dbReference type="EMBL" id="BPLR01013974">
    <property type="protein sequence ID" value="GIY65210.1"/>
    <property type="molecule type" value="Genomic_DNA"/>
</dbReference>